<dbReference type="GeneID" id="5912371"/>
<evidence type="ECO:0000313" key="1">
    <source>
        <dbReference type="EMBL" id="ABY90397.1"/>
    </source>
</evidence>
<protein>
    <submittedName>
        <fullName evidence="1">Uncharacterized protein</fullName>
    </submittedName>
</protein>
<accession>B0ZSH7</accession>
<reference evidence="1 2" key="1">
    <citation type="journal article" date="2008" name="J. Virol.">
        <title>The temperate marine phage PhiHAP-1 of Halomonas aquamarina possesses a linear plasmid-like prophage genome.</title>
        <authorList>
            <person name="Mobberley J.M."/>
            <person name="Authement R.N."/>
            <person name="Segall A.M."/>
            <person name="Paul J.H."/>
        </authorList>
    </citation>
    <scope>NUCLEOTIDE SEQUENCE</scope>
</reference>
<dbReference type="RefSeq" id="YP_001686765.1">
    <property type="nucleotide sequence ID" value="NC_010342.1"/>
</dbReference>
<evidence type="ECO:0000313" key="2">
    <source>
        <dbReference type="Proteomes" id="UP000001179"/>
    </source>
</evidence>
<dbReference type="Proteomes" id="UP000001179">
    <property type="component" value="Segment"/>
</dbReference>
<organism evidence="1 2">
    <name type="scientific">Halomonas phage phiHAP-1 (isolate -/Gulf of Mexico/-/2001)</name>
    <name type="common">Bacteriophage phiHAP-1</name>
    <dbReference type="NCBI Taxonomy" id="1283337"/>
    <lineage>
        <taxon>Viruses</taxon>
        <taxon>Duplodnaviria</taxon>
        <taxon>Heunggongvirae</taxon>
        <taxon>Uroviricota</taxon>
        <taxon>Caudoviricetes</taxon>
        <taxon>Hapunavirus</taxon>
        <taxon>Hapunavirus HAP1</taxon>
    </lineage>
</organism>
<dbReference type="KEGG" id="vg:5912371"/>
<keyword evidence="2" id="KW-1185">Reference proteome</keyword>
<name>B0ZSH7_BPHA1</name>
<dbReference type="EMBL" id="EU399241">
    <property type="protein sequence ID" value="ABY90397.1"/>
    <property type="molecule type" value="Genomic_DNA"/>
</dbReference>
<sequence>MKLITKLAAGAFVAIAFMAWQNDRNNPDGREMERLHADEGMHRMDCTESEYQGHRWMACRYPNEEQRGSLWVWHDDTFGGSWVARNDLAHRVANSALEKARQNETTPAAAIAWLNPLTEEYREWSQSLPVAPWEHLD</sequence>
<organismHost>
    <name type="scientific">Vreelandella aquamarina</name>
    <dbReference type="NCBI Taxonomy" id="77097"/>
</organismHost>
<proteinExistence type="predicted"/>
<gene>
    <name evidence="1" type="ORF">HAPgp29</name>
</gene>